<reference evidence="1 2" key="1">
    <citation type="journal article" date="2020" name="Phytopathology">
        <title>A high-quality genome resource of Botrytis fragariae, a new and rapidly spreading fungal pathogen causing strawberry gray mold in the U.S.A.</title>
        <authorList>
            <person name="Wu Y."/>
            <person name="Saski C.A."/>
            <person name="Schnabel G."/>
            <person name="Xiao S."/>
            <person name="Hu M."/>
        </authorList>
    </citation>
    <scope>NUCLEOTIDE SEQUENCE [LARGE SCALE GENOMIC DNA]</scope>
    <source>
        <strain evidence="1 2">BVB16</strain>
    </source>
</reference>
<dbReference type="AlphaFoldDB" id="A0A8H6AV89"/>
<dbReference type="EMBL" id="JABFCT010000007">
    <property type="protein sequence ID" value="KAF5874227.1"/>
    <property type="molecule type" value="Genomic_DNA"/>
</dbReference>
<name>A0A8H6AV89_9HELO</name>
<evidence type="ECO:0000313" key="2">
    <source>
        <dbReference type="Proteomes" id="UP000531561"/>
    </source>
</evidence>
<accession>A0A8H6AV89</accession>
<dbReference type="Proteomes" id="UP000531561">
    <property type="component" value="Unassembled WGS sequence"/>
</dbReference>
<sequence length="229" mass="25278">MKPSKRLRLLLSQMPIEAFGDSGHEIQAFQSSFQGTAIEIENVDNTLDDRDFEFRQRFVTSTGATSNHESTKQVATSIVTKKKHIRGDSIADVIQEVAIEVLHEDLVQKGTTDEEVAKETDFEDVVSDEATEQNILGESFSERDSVQMDLLSLTINMEDDAEKNNIEKGVIAGNAIRITMENSSNSDPNHAFENSGAYFHIILKIDGGALGEEIVKDESEDGDDGRVLA</sequence>
<proteinExistence type="predicted"/>
<gene>
    <name evidence="1" type="ORF">Bfra_004233</name>
</gene>
<dbReference type="OrthoDB" id="3530553at2759"/>
<organism evidence="1 2">
    <name type="scientific">Botrytis fragariae</name>
    <dbReference type="NCBI Taxonomy" id="1964551"/>
    <lineage>
        <taxon>Eukaryota</taxon>
        <taxon>Fungi</taxon>
        <taxon>Dikarya</taxon>
        <taxon>Ascomycota</taxon>
        <taxon>Pezizomycotina</taxon>
        <taxon>Leotiomycetes</taxon>
        <taxon>Helotiales</taxon>
        <taxon>Sclerotiniaceae</taxon>
        <taxon>Botrytis</taxon>
    </lineage>
</organism>
<dbReference type="GeneID" id="59258331"/>
<protein>
    <submittedName>
        <fullName evidence="1">Uncharacterized protein</fullName>
    </submittedName>
</protein>
<evidence type="ECO:0000313" key="1">
    <source>
        <dbReference type="EMBL" id="KAF5874227.1"/>
    </source>
</evidence>
<keyword evidence="2" id="KW-1185">Reference proteome</keyword>
<dbReference type="RefSeq" id="XP_037193173.1">
    <property type="nucleotide sequence ID" value="XM_037334639.1"/>
</dbReference>
<comment type="caution">
    <text evidence="1">The sequence shown here is derived from an EMBL/GenBank/DDBJ whole genome shotgun (WGS) entry which is preliminary data.</text>
</comment>